<feature type="compositionally biased region" description="Basic and acidic residues" evidence="1">
    <location>
        <begin position="53"/>
        <end position="69"/>
    </location>
</feature>
<keyword evidence="4" id="KW-1185">Reference proteome</keyword>
<feature type="chain" id="PRO_5040209845" evidence="2">
    <location>
        <begin position="19"/>
        <end position="87"/>
    </location>
</feature>
<evidence type="ECO:0000256" key="1">
    <source>
        <dbReference type="SAM" id="MobiDB-lite"/>
    </source>
</evidence>
<feature type="region of interest" description="Disordered" evidence="1">
    <location>
        <begin position="23"/>
        <end position="87"/>
    </location>
</feature>
<feature type="signal peptide" evidence="2">
    <location>
        <begin position="1"/>
        <end position="18"/>
    </location>
</feature>
<dbReference type="AlphaFoldDB" id="A0A9P6XTM9"/>
<evidence type="ECO:0000313" key="3">
    <source>
        <dbReference type="EMBL" id="KAG1531943.1"/>
    </source>
</evidence>
<protein>
    <submittedName>
        <fullName evidence="3">Uncharacterized protein</fullName>
    </submittedName>
</protein>
<name>A0A9P6XTM9_9FUNG</name>
<dbReference type="Proteomes" id="UP000740926">
    <property type="component" value="Unassembled WGS sequence"/>
</dbReference>
<organism evidence="3 4">
    <name type="scientific">Rhizopus delemar</name>
    <dbReference type="NCBI Taxonomy" id="936053"/>
    <lineage>
        <taxon>Eukaryota</taxon>
        <taxon>Fungi</taxon>
        <taxon>Fungi incertae sedis</taxon>
        <taxon>Mucoromycota</taxon>
        <taxon>Mucoromycotina</taxon>
        <taxon>Mucoromycetes</taxon>
        <taxon>Mucorales</taxon>
        <taxon>Mucorineae</taxon>
        <taxon>Rhizopodaceae</taxon>
        <taxon>Rhizopus</taxon>
    </lineage>
</organism>
<accession>A0A9P6XTM9</accession>
<keyword evidence="2" id="KW-0732">Signal</keyword>
<proteinExistence type="predicted"/>
<dbReference type="EMBL" id="JAANIU010010338">
    <property type="protein sequence ID" value="KAG1531943.1"/>
    <property type="molecule type" value="Genomic_DNA"/>
</dbReference>
<comment type="caution">
    <text evidence="3">The sequence shown here is derived from an EMBL/GenBank/DDBJ whole genome shotgun (WGS) entry which is preliminary data.</text>
</comment>
<evidence type="ECO:0000313" key="4">
    <source>
        <dbReference type="Proteomes" id="UP000740926"/>
    </source>
</evidence>
<gene>
    <name evidence="3" type="ORF">G6F50_016434</name>
</gene>
<sequence length="87" mass="8595">MMAWVPVALVALVALVACAPGSDPAQTVERDASVEAVPARPVSPEGGAAPEAVELRGTDEGGVEVREADAAAGQGAATAPARTEPPH</sequence>
<reference evidence="3 4" key="1">
    <citation type="journal article" date="2020" name="Microb. Genom.">
        <title>Genetic diversity of clinical and environmental Mucorales isolates obtained from an investigation of mucormycosis cases among solid organ transplant recipients.</title>
        <authorList>
            <person name="Nguyen M.H."/>
            <person name="Kaul D."/>
            <person name="Muto C."/>
            <person name="Cheng S.J."/>
            <person name="Richter R.A."/>
            <person name="Bruno V.M."/>
            <person name="Liu G."/>
            <person name="Beyhan S."/>
            <person name="Sundermann A.J."/>
            <person name="Mounaud S."/>
            <person name="Pasculle A.W."/>
            <person name="Nierman W.C."/>
            <person name="Driscoll E."/>
            <person name="Cumbie R."/>
            <person name="Clancy C.J."/>
            <person name="Dupont C.L."/>
        </authorList>
    </citation>
    <scope>NUCLEOTIDE SEQUENCE [LARGE SCALE GENOMIC DNA]</scope>
    <source>
        <strain evidence="3 4">GL24</strain>
    </source>
</reference>
<evidence type="ECO:0000256" key="2">
    <source>
        <dbReference type="SAM" id="SignalP"/>
    </source>
</evidence>
<feature type="compositionally biased region" description="Low complexity" evidence="1">
    <location>
        <begin position="70"/>
        <end position="81"/>
    </location>
</feature>